<evidence type="ECO:0000313" key="7">
    <source>
        <dbReference type="EMBL" id="WDE95862.1"/>
    </source>
</evidence>
<dbReference type="SUPFAM" id="SSF63829">
    <property type="entry name" value="Calcium-dependent phosphotriesterase"/>
    <property type="match status" value="1"/>
</dbReference>
<keyword evidence="3 4" id="KW-0408">Iron</keyword>
<dbReference type="PANTHER" id="PTHR33546">
    <property type="entry name" value="LARGE, MULTIFUNCTIONAL SECRETED PROTEIN-RELATED"/>
    <property type="match status" value="1"/>
</dbReference>
<name>A0ABY7VSI9_9BACT</name>
<evidence type="ECO:0000259" key="6">
    <source>
        <dbReference type="PROSITE" id="PS51007"/>
    </source>
</evidence>
<dbReference type="Gene3D" id="1.10.760.10">
    <property type="entry name" value="Cytochrome c-like domain"/>
    <property type="match status" value="1"/>
</dbReference>
<feature type="chain" id="PRO_5046015798" evidence="5">
    <location>
        <begin position="21"/>
        <end position="861"/>
    </location>
</feature>
<evidence type="ECO:0000256" key="1">
    <source>
        <dbReference type="ARBA" id="ARBA00022617"/>
    </source>
</evidence>
<dbReference type="Pfam" id="PF20601">
    <property type="entry name" value="DUF6797"/>
    <property type="match status" value="1"/>
</dbReference>
<evidence type="ECO:0000256" key="5">
    <source>
        <dbReference type="SAM" id="SignalP"/>
    </source>
</evidence>
<dbReference type="InterPro" id="IPR009056">
    <property type="entry name" value="Cyt_c-like_dom"/>
</dbReference>
<gene>
    <name evidence="7" type="ORF">PQO03_09050</name>
</gene>
<dbReference type="Proteomes" id="UP001214250">
    <property type="component" value="Chromosome 1"/>
</dbReference>
<dbReference type="Pfam" id="PF00034">
    <property type="entry name" value="Cytochrom_C"/>
    <property type="match status" value="1"/>
</dbReference>
<keyword evidence="2 4" id="KW-0479">Metal-binding</keyword>
<dbReference type="PROSITE" id="PS51007">
    <property type="entry name" value="CYTC"/>
    <property type="match status" value="1"/>
</dbReference>
<evidence type="ECO:0000256" key="3">
    <source>
        <dbReference type="ARBA" id="ARBA00023004"/>
    </source>
</evidence>
<proteinExistence type="predicted"/>
<dbReference type="Gene3D" id="2.120.10.30">
    <property type="entry name" value="TolB, C-terminal domain"/>
    <property type="match status" value="1"/>
</dbReference>
<evidence type="ECO:0000313" key="8">
    <source>
        <dbReference type="Proteomes" id="UP001214250"/>
    </source>
</evidence>
<dbReference type="RefSeq" id="WP_274149699.1">
    <property type="nucleotide sequence ID" value="NZ_CP117811.1"/>
</dbReference>
<dbReference type="PANTHER" id="PTHR33546:SF1">
    <property type="entry name" value="LARGE, MULTIFUNCTIONAL SECRETED PROTEIN"/>
    <property type="match status" value="1"/>
</dbReference>
<organism evidence="7 8">
    <name type="scientific">Lentisphaera profundi</name>
    <dbReference type="NCBI Taxonomy" id="1658616"/>
    <lineage>
        <taxon>Bacteria</taxon>
        <taxon>Pseudomonadati</taxon>
        <taxon>Lentisphaerota</taxon>
        <taxon>Lentisphaeria</taxon>
        <taxon>Lentisphaerales</taxon>
        <taxon>Lentisphaeraceae</taxon>
        <taxon>Lentisphaera</taxon>
    </lineage>
</organism>
<dbReference type="InterPro" id="IPR036909">
    <property type="entry name" value="Cyt_c-like_dom_sf"/>
</dbReference>
<keyword evidence="8" id="KW-1185">Reference proteome</keyword>
<protein>
    <submittedName>
        <fullName evidence="7">C-type cytochrome</fullName>
    </submittedName>
</protein>
<keyword evidence="5" id="KW-0732">Signal</keyword>
<feature type="domain" description="Cytochrome c" evidence="6">
    <location>
        <begin position="764"/>
        <end position="861"/>
    </location>
</feature>
<feature type="signal peptide" evidence="5">
    <location>
        <begin position="1"/>
        <end position="20"/>
    </location>
</feature>
<reference evidence="7 8" key="1">
    <citation type="submission" date="2023-02" db="EMBL/GenBank/DDBJ databases">
        <title>Genome sequence of Lentisphaera profundi SAORIC-696.</title>
        <authorList>
            <person name="Kim e."/>
            <person name="Cho J.-C."/>
            <person name="Choi A."/>
            <person name="Kang I."/>
        </authorList>
    </citation>
    <scope>NUCLEOTIDE SEQUENCE [LARGE SCALE GENOMIC DNA]</scope>
    <source>
        <strain evidence="7 8">SAORIC-696</strain>
    </source>
</reference>
<evidence type="ECO:0000256" key="4">
    <source>
        <dbReference type="PROSITE-ProRule" id="PRU00433"/>
    </source>
</evidence>
<dbReference type="SUPFAM" id="SSF46626">
    <property type="entry name" value="Cytochrome c"/>
    <property type="match status" value="1"/>
</dbReference>
<keyword evidence="1 4" id="KW-0349">Heme</keyword>
<dbReference type="InterPro" id="IPR011042">
    <property type="entry name" value="6-blade_b-propeller_TolB-like"/>
</dbReference>
<dbReference type="InterPro" id="IPR046476">
    <property type="entry name" value="DUF6797"/>
</dbReference>
<evidence type="ECO:0000256" key="2">
    <source>
        <dbReference type="ARBA" id="ARBA00022723"/>
    </source>
</evidence>
<accession>A0ABY7VSI9</accession>
<dbReference type="EMBL" id="CP117811">
    <property type="protein sequence ID" value="WDE95862.1"/>
    <property type="molecule type" value="Genomic_DNA"/>
</dbReference>
<sequence length="861" mass="97954">MIKILRPLFLCYILATPLLAQEKFAKFIEPDFPFIQSAMDASAENPFPEENVSSKSVLLQLGQKTWACFDTELMRISAIWTKGDFEHNSMAQISYPNTGNKSKKFPRIEGDLLFATAMEKGISDNSDHIDKRALPIGIHKNLNWHGLYLSNKHVVLSYSLKDIAVKEILKCKDGELFSRSFKFSECEDLSLLLFQKTSFQNLRKEGDIYLIDDGEQVLTISVNSGELKLDKQGRIFLRNPQRNTLEINFSYNKTKLLASLKLNLASDDFVLNKTNFWEEEISTSTKLSTSQRAYVSDQIDLPLKNPWKRSVRLAALDFFSDGRAAALSFDGDVWLIDGLKDDLEKVRWRRFASGLYSPLSLQIYKDQIYVLGRDQITRLHDLDNNGEADFYENYSSIFSHSLNTRNFGMDMIFDEIGDIYLAKGGIHDTKQNPLDKKFRNIEQTGVLMKIANEGKSLEIIADGFREPFLAYDPEKQQLYANDQQGQFVPSSPFIKINKGDYGGYKPANHRKRIQIKQPFSWLPHKVEPSCAGMNFIDSKSLGPLNKRLLSHSYNKSRSVLLYEGKGFGAAFPLSYQMDFPLIKGAINPFDGSMYLTGFKIYSNDLAKNSGLTRIRYTGKAVSFPLEVKVFKEGIELRFDQELNIEKAKDINSYDLKRWNYKRSPRYGSGHFKLNGQAGKEEILPVSVSLSRDKKSLFLVIPGMESVDQFSLDYSLRKAQQAFNESLYLSIEQLSQLPSAHYAFKDMKKYDLSEAKFKSKKQESVSEKNGKYLLKQYACIACHSLDGSQEGKLGPTFKGMYGSVRHFEKSKPVKADKKFIKESLLFPNKKVAKGYAVAMGTYAGILSETDIASIILYLKTLD</sequence>